<dbReference type="InterPro" id="IPR041369">
    <property type="entry name" value="TrmO_C"/>
</dbReference>
<dbReference type="Pfam" id="PF01980">
    <property type="entry name" value="TrmO_N"/>
    <property type="match status" value="1"/>
</dbReference>
<evidence type="ECO:0000313" key="5">
    <source>
        <dbReference type="Proteomes" id="UP001165393"/>
    </source>
</evidence>
<dbReference type="AlphaFoldDB" id="A0AA42B6X8"/>
<dbReference type="PANTHER" id="PTHR12818">
    <property type="entry name" value="TRNA (ADENINE(37)-N6)-METHYLTRANSFERASE"/>
    <property type="match status" value="1"/>
</dbReference>
<dbReference type="InterPro" id="IPR036413">
    <property type="entry name" value="YaeB-like_sf"/>
</dbReference>
<keyword evidence="5" id="KW-1185">Reference proteome</keyword>
<evidence type="ECO:0000256" key="2">
    <source>
        <dbReference type="ARBA" id="ARBA00033753"/>
    </source>
</evidence>
<gene>
    <name evidence="4" type="primary">tsaA</name>
    <name evidence="4" type="ORF">NAF29_05905</name>
</gene>
<dbReference type="InterPro" id="IPR036414">
    <property type="entry name" value="YaeB_N_sf"/>
</dbReference>
<organism evidence="4 5">
    <name type="scientific">Echinimonas agarilytica</name>
    <dbReference type="NCBI Taxonomy" id="1215918"/>
    <lineage>
        <taxon>Bacteria</taxon>
        <taxon>Pseudomonadati</taxon>
        <taxon>Pseudomonadota</taxon>
        <taxon>Gammaproteobacteria</taxon>
        <taxon>Alteromonadales</taxon>
        <taxon>Echinimonadaceae</taxon>
        <taxon>Echinimonas</taxon>
    </lineage>
</organism>
<dbReference type="InterPro" id="IPR023370">
    <property type="entry name" value="TrmO-like_N"/>
</dbReference>
<dbReference type="PROSITE" id="PS01318">
    <property type="entry name" value="TSAA_1"/>
    <property type="match status" value="1"/>
</dbReference>
<keyword evidence="1" id="KW-0949">S-adenosyl-L-methionine</keyword>
<feature type="domain" description="TsaA-like" evidence="3">
    <location>
        <begin position="4"/>
        <end position="149"/>
    </location>
</feature>
<protein>
    <submittedName>
        <fullName evidence="4">tRNA (N6-threonylcarbamoyladenosine(37)-N6)-methyltransferase TrmO</fullName>
    </submittedName>
</protein>
<evidence type="ECO:0000313" key="4">
    <source>
        <dbReference type="EMBL" id="MCM2679210.1"/>
    </source>
</evidence>
<dbReference type="InterPro" id="IPR040372">
    <property type="entry name" value="YaeB-like"/>
</dbReference>
<comment type="caution">
    <text evidence="4">The sequence shown here is derived from an EMBL/GenBank/DDBJ whole genome shotgun (WGS) entry which is preliminary data.</text>
</comment>
<dbReference type="Gene3D" id="3.30.2310.10">
    <property type="entry name" value="YaeB-like"/>
    <property type="match status" value="1"/>
</dbReference>
<dbReference type="SUPFAM" id="SSF118196">
    <property type="entry name" value="YaeB-like"/>
    <property type="match status" value="1"/>
</dbReference>
<dbReference type="CDD" id="cd09281">
    <property type="entry name" value="UPF0066"/>
    <property type="match status" value="1"/>
</dbReference>
<dbReference type="NCBIfam" id="TIGR00104">
    <property type="entry name" value="tRNA_TsaA"/>
    <property type="match status" value="1"/>
</dbReference>
<dbReference type="InterPro" id="IPR023368">
    <property type="entry name" value="UPF0066_cons_site"/>
</dbReference>
<dbReference type="Pfam" id="PF18389">
    <property type="entry name" value="TrmO_C"/>
    <property type="match status" value="1"/>
</dbReference>
<name>A0AA42B6X8_9GAMM</name>
<reference evidence="4 5" key="1">
    <citation type="journal article" date="2013" name="Antonie Van Leeuwenhoek">
        <title>Echinimonas agarilytica gen. nov., sp. nov., a new gammaproteobacterium isolated from the sea urchin Strongylocentrotus intermedius.</title>
        <authorList>
            <person name="Nedashkovskaya O.I."/>
            <person name="Stenkova A.M."/>
            <person name="Zhukova N.V."/>
            <person name="Van Trappen S."/>
            <person name="Lee J.S."/>
            <person name="Kim S.B."/>
        </authorList>
    </citation>
    <scope>NUCLEOTIDE SEQUENCE [LARGE SCALE GENOMIC DNA]</scope>
    <source>
        <strain evidence="4 5">KMM 6351</strain>
    </source>
</reference>
<dbReference type="PROSITE" id="PS51668">
    <property type="entry name" value="TSAA_2"/>
    <property type="match status" value="1"/>
</dbReference>
<dbReference type="GO" id="GO:0089715">
    <property type="term" value="F:tRNA (L-threonylcarbamoyladenosine(37)-C2) methyltransferase activity"/>
    <property type="evidence" value="ECO:0007669"/>
    <property type="project" value="TreeGrafter"/>
</dbReference>
<dbReference type="PANTHER" id="PTHR12818:SF0">
    <property type="entry name" value="TRNA (ADENINE(37)-N6)-METHYLTRANSFERASE"/>
    <property type="match status" value="1"/>
</dbReference>
<proteinExistence type="inferred from homology"/>
<evidence type="ECO:0000259" key="3">
    <source>
        <dbReference type="PROSITE" id="PS51668"/>
    </source>
</evidence>
<evidence type="ECO:0000256" key="1">
    <source>
        <dbReference type="ARBA" id="ARBA00022691"/>
    </source>
</evidence>
<comment type="similarity">
    <text evidence="2">Belongs to the tRNA methyltransferase O family.</text>
</comment>
<dbReference type="Gene3D" id="2.40.30.70">
    <property type="entry name" value="YaeB-like"/>
    <property type="match status" value="1"/>
</dbReference>
<dbReference type="EMBL" id="JAMQGP010000002">
    <property type="protein sequence ID" value="MCM2679210.1"/>
    <property type="molecule type" value="Genomic_DNA"/>
</dbReference>
<sequence length="232" mass="25672">MSAMITIGYVRSPYLEKFAVPRQPGLAKAAIGHCDLVGECGHPEAVRGLGEFSHIWVIFEFHQTKQQGWKPLVRPPRLGGNRKVGVFASRSTYRPNSIGMSLVKIIAIDHLFVDGKPVNRISVEGLDLVDGTPILDIKPYLAYAESVPDAKGGYADSPPPATKRIVFGQSARDQLAPNTILLIEQVLQQDPRPAYQRDQIGDRIYGVKLDGWNIRFRFATVDEIEVVDVLAL</sequence>
<dbReference type="Proteomes" id="UP001165393">
    <property type="component" value="Unassembled WGS sequence"/>
</dbReference>
<accession>A0AA42B6X8</accession>